<dbReference type="Pfam" id="PF07793">
    <property type="entry name" value="DUF1631"/>
    <property type="match status" value="1"/>
</dbReference>
<proteinExistence type="predicted"/>
<evidence type="ECO:0000256" key="2">
    <source>
        <dbReference type="SAM" id="MobiDB-lite"/>
    </source>
</evidence>
<name>A0ABV4HKZ4_9GAMM</name>
<dbReference type="Proteomes" id="UP001566331">
    <property type="component" value="Unassembled WGS sequence"/>
</dbReference>
<evidence type="ECO:0000313" key="3">
    <source>
        <dbReference type="EMBL" id="MEZ0473379.1"/>
    </source>
</evidence>
<evidence type="ECO:0000256" key="1">
    <source>
        <dbReference type="SAM" id="Coils"/>
    </source>
</evidence>
<comment type="caution">
    <text evidence="3">The sequence shown here is derived from an EMBL/GenBank/DDBJ whole genome shotgun (WGS) entry which is preliminary data.</text>
</comment>
<feature type="coiled-coil region" evidence="1">
    <location>
        <begin position="478"/>
        <end position="512"/>
    </location>
</feature>
<gene>
    <name evidence="3" type="ORF">AB6713_01935</name>
</gene>
<dbReference type="EMBL" id="JBFWIC010000002">
    <property type="protein sequence ID" value="MEZ0473379.1"/>
    <property type="molecule type" value="Genomic_DNA"/>
</dbReference>
<feature type="region of interest" description="Disordered" evidence="2">
    <location>
        <begin position="258"/>
        <end position="278"/>
    </location>
</feature>
<evidence type="ECO:0000313" key="4">
    <source>
        <dbReference type="Proteomes" id="UP001566331"/>
    </source>
</evidence>
<dbReference type="InterPro" id="IPR012434">
    <property type="entry name" value="DUF1631"/>
</dbReference>
<organism evidence="3 4">
    <name type="scientific">Luteimonas salinilitoris</name>
    <dbReference type="NCBI Taxonomy" id="3237697"/>
    <lineage>
        <taxon>Bacteria</taxon>
        <taxon>Pseudomonadati</taxon>
        <taxon>Pseudomonadota</taxon>
        <taxon>Gammaproteobacteria</taxon>
        <taxon>Lysobacterales</taxon>
        <taxon>Lysobacteraceae</taxon>
        <taxon>Luteimonas</taxon>
    </lineage>
</organism>
<keyword evidence="1" id="KW-0175">Coiled coil</keyword>
<reference evidence="3 4" key="1">
    <citation type="submission" date="2024-07" db="EMBL/GenBank/DDBJ databases">
        <title>Luteimonas salilacus sp. nov., isolated from the shore soil of Salt Lake in Tibet of China.</title>
        <authorList>
            <person name="Zhang X."/>
            <person name="Li A."/>
        </authorList>
    </citation>
    <scope>NUCLEOTIDE SEQUENCE [LARGE SCALE GENOMIC DNA]</scope>
    <source>
        <strain evidence="3 4">B3-2-R+30</strain>
    </source>
</reference>
<keyword evidence="4" id="KW-1185">Reference proteome</keyword>
<dbReference type="RefSeq" id="WP_370562132.1">
    <property type="nucleotide sequence ID" value="NZ_JBFWIB010000001.1"/>
</dbReference>
<sequence length="776" mass="84150">MKFRARSSGSRAGERVLETLKRDAVTELVGVLSGFWSSIEEQVRLAALAGHDFSAAQEDRVAVIALSHRALELATRYREAIESAFERWHAPGDEQRRVESLELMSEGELEIHLAGQQITELLEHQFLHPLAQLDERLEALAASLGIEGRPLNPLRPEVAVSAFVDLFQPDDLTPGLRMMVFHQFDKRLPKVLAEVYAKANTTLQTAAFGGHGVATVRRSGGYEPQAAARRDEARAPRIGEQAAEGWVPDGGTVEHIGAPAPGGGGQHAGPSSAGSGGMPLRYRDLVREQLQAWRARGGLPAESADAGTSVAEEVEALAEAASEAAGRMLGTEDMLNIASLLQGDDPGPYTRALAGEDKRALAEVIRAEILGGVRQLGFDPEKTRFSADEEDAIDLVGILFQSLCEANDLLQRSRSLYGRLVVPYVKVALTDDSMFNRRGHPARQLLDALTEACDGNTGETVQDKETLDKAEHAVDRVVEEYREDQAVFELAAAELRDQLDQQRRRSELAEKRVAESIHGRERLQMARRNAEGLVASRMADRPLTAPVGHFLDQHWRHYLTQTWLRDGPESERHHAAIGLGDAMVQVDADAAQVRGAAVADQLLALQVPLGECYSSCGLDAAAARDAMARIISALAMPDTQRSVRTPNGGEIDDEPGDDSIAPLRVAGGTDAVACDPAVAARMRRLRVGQGLRLIDRGGHETAARIAWISPLTSRFLIVNRRGVRKMVVSPEELALLAASGRAVVRSVDAPFDEAMKQLWQRLNQAPASALKAANAG</sequence>
<protein>
    <submittedName>
        <fullName evidence="3">DUF1631 family protein</fullName>
    </submittedName>
</protein>
<accession>A0ABV4HKZ4</accession>